<dbReference type="SUPFAM" id="SSF50447">
    <property type="entry name" value="Translation proteins"/>
    <property type="match status" value="1"/>
</dbReference>
<sequence>MDKRLYYEDAYCTRFTAQVAERLIHEERPAVGLSRSAFYPTSGGQPHDTGRLDGTAVVDVQVGADGAVLHVLAEPLPDGKESVSGEIDWARRYDHMQQHSGQHLLSQVFYRRLGLETVSVHFGDALNTVDLDGPPLSAAKLADVETAANRMVWENRPIRAYWVDEEARERVPLRRAPAVAGATRIVEIDKFDWSACG</sequence>
<dbReference type="InterPro" id="IPR018163">
    <property type="entry name" value="Thr/Ala-tRNA-synth_IIc_edit"/>
</dbReference>
<protein>
    <submittedName>
        <fullName evidence="3">Alanyl-tRNA editing protein</fullName>
    </submittedName>
</protein>
<dbReference type="SUPFAM" id="SSF55186">
    <property type="entry name" value="ThrRS/AlaRS common domain"/>
    <property type="match status" value="1"/>
</dbReference>
<dbReference type="Gene3D" id="3.30.980.10">
    <property type="entry name" value="Threonyl-trna Synthetase, Chain A, domain 2"/>
    <property type="match status" value="1"/>
</dbReference>
<dbReference type="GO" id="GO:0002161">
    <property type="term" value="F:aminoacyl-tRNA deacylase activity"/>
    <property type="evidence" value="ECO:0007669"/>
    <property type="project" value="UniProtKB-ARBA"/>
</dbReference>
<dbReference type="EMBL" id="VYDA01000408">
    <property type="protein sequence ID" value="MYH62304.1"/>
    <property type="molecule type" value="Genomic_DNA"/>
</dbReference>
<accession>A0A6B1G872</accession>
<dbReference type="InterPro" id="IPR051335">
    <property type="entry name" value="Alanyl-tRNA_Editing_Enzymes"/>
</dbReference>
<dbReference type="InterPro" id="IPR009000">
    <property type="entry name" value="Transl_B-barrel_sf"/>
</dbReference>
<comment type="caution">
    <text evidence="3">The sequence shown here is derived from an EMBL/GenBank/DDBJ whole genome shotgun (WGS) entry which is preliminary data.</text>
</comment>
<evidence type="ECO:0000256" key="2">
    <source>
        <dbReference type="ARBA" id="ARBA00022833"/>
    </source>
</evidence>
<dbReference type="PANTHER" id="PTHR43462:SF1">
    <property type="entry name" value="ALANYL-TRNA EDITING PROTEIN AARSD1"/>
    <property type="match status" value="1"/>
</dbReference>
<proteinExistence type="predicted"/>
<dbReference type="Gene3D" id="2.40.30.130">
    <property type="match status" value="1"/>
</dbReference>
<keyword evidence="2" id="KW-0862">Zinc</keyword>
<dbReference type="PANTHER" id="PTHR43462">
    <property type="entry name" value="ALANYL-TRNA EDITING PROTEIN"/>
    <property type="match status" value="1"/>
</dbReference>
<keyword evidence="1" id="KW-0479">Metal-binding</keyword>
<dbReference type="GO" id="GO:0046872">
    <property type="term" value="F:metal ion binding"/>
    <property type="evidence" value="ECO:0007669"/>
    <property type="project" value="UniProtKB-KW"/>
</dbReference>
<reference evidence="3" key="1">
    <citation type="submission" date="2019-09" db="EMBL/GenBank/DDBJ databases">
        <title>Characterisation of the sponge microbiome using genome-centric metagenomics.</title>
        <authorList>
            <person name="Engelberts J.P."/>
            <person name="Robbins S.J."/>
            <person name="De Goeij J.M."/>
            <person name="Aranda M."/>
            <person name="Bell S.C."/>
            <person name="Webster N.S."/>
        </authorList>
    </citation>
    <scope>NUCLEOTIDE SEQUENCE</scope>
    <source>
        <strain evidence="3">SB0675_bin_29</strain>
    </source>
</reference>
<organism evidence="3">
    <name type="scientific">Caldilineaceae bacterium SB0675_bin_29</name>
    <dbReference type="NCBI Taxonomy" id="2605266"/>
    <lineage>
        <taxon>Bacteria</taxon>
        <taxon>Bacillati</taxon>
        <taxon>Chloroflexota</taxon>
        <taxon>Caldilineae</taxon>
        <taxon>Caldilineales</taxon>
        <taxon>Caldilineaceae</taxon>
    </lineage>
</organism>
<evidence type="ECO:0000256" key="1">
    <source>
        <dbReference type="ARBA" id="ARBA00022723"/>
    </source>
</evidence>
<name>A0A6B1G872_9CHLR</name>
<dbReference type="GO" id="GO:0000166">
    <property type="term" value="F:nucleotide binding"/>
    <property type="evidence" value="ECO:0007669"/>
    <property type="project" value="InterPro"/>
</dbReference>
<gene>
    <name evidence="3" type="ORF">F4148_11285</name>
</gene>
<evidence type="ECO:0000313" key="3">
    <source>
        <dbReference type="EMBL" id="MYH62304.1"/>
    </source>
</evidence>
<dbReference type="AlphaFoldDB" id="A0A6B1G872"/>
<feature type="non-terminal residue" evidence="3">
    <location>
        <position position="197"/>
    </location>
</feature>